<protein>
    <submittedName>
        <fullName evidence="2">Uncharacterized protein</fullName>
    </submittedName>
</protein>
<dbReference type="AlphaFoldDB" id="A0A382EDV0"/>
<accession>A0A382EDV0</accession>
<proteinExistence type="predicted"/>
<reference evidence="2" key="1">
    <citation type="submission" date="2018-05" db="EMBL/GenBank/DDBJ databases">
        <authorList>
            <person name="Lanie J.A."/>
            <person name="Ng W.-L."/>
            <person name="Kazmierczak K.M."/>
            <person name="Andrzejewski T.M."/>
            <person name="Davidsen T.M."/>
            <person name="Wayne K.J."/>
            <person name="Tettelin H."/>
            <person name="Glass J.I."/>
            <person name="Rusch D."/>
            <person name="Podicherti R."/>
            <person name="Tsui H.-C.T."/>
            <person name="Winkler M.E."/>
        </authorList>
    </citation>
    <scope>NUCLEOTIDE SEQUENCE</scope>
</reference>
<gene>
    <name evidence="2" type="ORF">METZ01_LOCUS201694</name>
</gene>
<dbReference type="InterPro" id="IPR055654">
    <property type="entry name" value="DUF7230"/>
</dbReference>
<sequence>MKRSRKTKNKRLKRSNPFAKAVRTPLFKSRVEKDRKKEAKKTGKYLDTDQEE</sequence>
<feature type="compositionally biased region" description="Basic residues" evidence="1">
    <location>
        <begin position="1"/>
        <end position="14"/>
    </location>
</feature>
<organism evidence="2">
    <name type="scientific">marine metagenome</name>
    <dbReference type="NCBI Taxonomy" id="408172"/>
    <lineage>
        <taxon>unclassified sequences</taxon>
        <taxon>metagenomes</taxon>
        <taxon>ecological metagenomes</taxon>
    </lineage>
</organism>
<feature type="compositionally biased region" description="Basic and acidic residues" evidence="1">
    <location>
        <begin position="29"/>
        <end position="52"/>
    </location>
</feature>
<dbReference type="Pfam" id="PF23876">
    <property type="entry name" value="DUF7230"/>
    <property type="match status" value="1"/>
</dbReference>
<evidence type="ECO:0000313" key="2">
    <source>
        <dbReference type="EMBL" id="SVB48840.1"/>
    </source>
</evidence>
<evidence type="ECO:0000256" key="1">
    <source>
        <dbReference type="SAM" id="MobiDB-lite"/>
    </source>
</evidence>
<dbReference type="EMBL" id="UINC01044002">
    <property type="protein sequence ID" value="SVB48840.1"/>
    <property type="molecule type" value="Genomic_DNA"/>
</dbReference>
<feature type="region of interest" description="Disordered" evidence="1">
    <location>
        <begin position="1"/>
        <end position="52"/>
    </location>
</feature>
<name>A0A382EDV0_9ZZZZ</name>